<reference evidence="1" key="1">
    <citation type="journal article" date="2020" name="mSystems">
        <title>Genome- and Community-Level Interaction Insights into Carbon Utilization and Element Cycling Functions of Hydrothermarchaeota in Hydrothermal Sediment.</title>
        <authorList>
            <person name="Zhou Z."/>
            <person name="Liu Y."/>
            <person name="Xu W."/>
            <person name="Pan J."/>
            <person name="Luo Z.H."/>
            <person name="Li M."/>
        </authorList>
    </citation>
    <scope>NUCLEOTIDE SEQUENCE [LARGE SCALE GENOMIC DNA]</scope>
    <source>
        <strain evidence="1">SpSt-1116</strain>
    </source>
</reference>
<sequence>MSCTSPVERKIVIRLADPAHAPQVLSLLTKRLVRKVVLKGLTAGFLESGCFLMISPALSAQEAVPPARAYEISIRVDAICPTAESLYSLLETLKEILVEGYTIVV</sequence>
<organism evidence="1">
    <name type="scientific">Fervidicoccus fontis</name>
    <dbReference type="NCBI Taxonomy" id="683846"/>
    <lineage>
        <taxon>Archaea</taxon>
        <taxon>Thermoproteota</taxon>
        <taxon>Thermoprotei</taxon>
        <taxon>Fervidicoccales</taxon>
        <taxon>Fervidicoccaceae</taxon>
        <taxon>Fervidicoccus</taxon>
    </lineage>
</organism>
<dbReference type="AlphaFoldDB" id="A0A7J3ZJJ9"/>
<accession>A0A7J3ZJJ9</accession>
<name>A0A7J3ZJJ9_9CREN</name>
<comment type="caution">
    <text evidence="1">The sequence shown here is derived from an EMBL/GenBank/DDBJ whole genome shotgun (WGS) entry which is preliminary data.</text>
</comment>
<gene>
    <name evidence="1" type="ORF">ENM78_02025</name>
</gene>
<evidence type="ECO:0000313" key="1">
    <source>
        <dbReference type="EMBL" id="HHQ80229.1"/>
    </source>
</evidence>
<dbReference type="EMBL" id="DRZC01000028">
    <property type="protein sequence ID" value="HHQ80229.1"/>
    <property type="molecule type" value="Genomic_DNA"/>
</dbReference>
<proteinExistence type="predicted"/>
<protein>
    <submittedName>
        <fullName evidence="1">Uncharacterized protein</fullName>
    </submittedName>
</protein>